<dbReference type="NCBIfam" id="TIGR02324">
    <property type="entry name" value="CP_lyasePhnL"/>
    <property type="match status" value="1"/>
</dbReference>
<evidence type="ECO:0000256" key="1">
    <source>
        <dbReference type="ARBA" id="ARBA00005417"/>
    </source>
</evidence>
<feature type="domain" description="ABC transporter" evidence="4">
    <location>
        <begin position="14"/>
        <end position="246"/>
    </location>
</feature>
<dbReference type="SUPFAM" id="SSF52540">
    <property type="entry name" value="P-loop containing nucleoside triphosphate hydrolases"/>
    <property type="match status" value="1"/>
</dbReference>
<dbReference type="PROSITE" id="PS50893">
    <property type="entry name" value="ABC_TRANSPORTER_2"/>
    <property type="match status" value="1"/>
</dbReference>
<dbReference type="PROSITE" id="PS00211">
    <property type="entry name" value="ABC_TRANSPORTER_1"/>
    <property type="match status" value="1"/>
</dbReference>
<dbReference type="RefSeq" id="WP_244970708.1">
    <property type="nucleotide sequence ID" value="NZ_CP059491.1"/>
</dbReference>
<protein>
    <submittedName>
        <fullName evidence="5">Phosphonate C-P lyase system protein PhnL</fullName>
    </submittedName>
</protein>
<evidence type="ECO:0000256" key="3">
    <source>
        <dbReference type="ARBA" id="ARBA00022840"/>
    </source>
</evidence>
<dbReference type="GO" id="GO:0016829">
    <property type="term" value="F:lyase activity"/>
    <property type="evidence" value="ECO:0007669"/>
    <property type="project" value="UniProtKB-KW"/>
</dbReference>
<dbReference type="InterPro" id="IPR027417">
    <property type="entry name" value="P-loop_NTPase"/>
</dbReference>
<dbReference type="PANTHER" id="PTHR42798:SF7">
    <property type="entry name" value="ALPHA-D-RIBOSE 1-METHYLPHOSPHONATE 5-TRIPHOSPHATE SYNTHASE SUBUNIT PHNL"/>
    <property type="match status" value="1"/>
</dbReference>
<evidence type="ECO:0000256" key="2">
    <source>
        <dbReference type="ARBA" id="ARBA00022741"/>
    </source>
</evidence>
<dbReference type="Proteomes" id="UP000515663">
    <property type="component" value="Chromosome"/>
</dbReference>
<dbReference type="Gene3D" id="3.40.50.300">
    <property type="entry name" value="P-loop containing nucleotide triphosphate hydrolases"/>
    <property type="match status" value="1"/>
</dbReference>
<accession>A0A7D7LPF8</accession>
<dbReference type="SMART" id="SM00382">
    <property type="entry name" value="AAA"/>
    <property type="match status" value="1"/>
</dbReference>
<reference evidence="6" key="1">
    <citation type="submission" date="2020-07" db="EMBL/GenBank/DDBJ databases">
        <title>novel species isolated from the respiratory tract of Marmot.</title>
        <authorList>
            <person name="Zhang G."/>
        </authorList>
    </citation>
    <scope>NUCLEOTIDE SEQUENCE [LARGE SCALE GENOMIC DNA]</scope>
    <source>
        <strain evidence="6">686</strain>
    </source>
</reference>
<dbReference type="GO" id="GO:0005524">
    <property type="term" value="F:ATP binding"/>
    <property type="evidence" value="ECO:0007669"/>
    <property type="project" value="UniProtKB-KW"/>
</dbReference>
<name>A0A7D7LPF8_9ACTN</name>
<evidence type="ECO:0000259" key="4">
    <source>
        <dbReference type="PROSITE" id="PS50893"/>
    </source>
</evidence>
<dbReference type="InterPro" id="IPR017871">
    <property type="entry name" value="ABC_transporter-like_CS"/>
</dbReference>
<dbReference type="InterPro" id="IPR003593">
    <property type="entry name" value="AAA+_ATPase"/>
</dbReference>
<keyword evidence="6" id="KW-1185">Reference proteome</keyword>
<dbReference type="PANTHER" id="PTHR42798">
    <property type="entry name" value="LIPOPROTEIN-RELEASING SYSTEM ATP-BINDING PROTEIN LOLD"/>
    <property type="match status" value="1"/>
</dbReference>
<dbReference type="AlphaFoldDB" id="A0A7D7LPF8"/>
<keyword evidence="5" id="KW-0456">Lyase</keyword>
<dbReference type="GO" id="GO:0016887">
    <property type="term" value="F:ATP hydrolysis activity"/>
    <property type="evidence" value="ECO:0007669"/>
    <property type="project" value="InterPro"/>
</dbReference>
<dbReference type="Pfam" id="PF00005">
    <property type="entry name" value="ABC_tran"/>
    <property type="match status" value="1"/>
</dbReference>
<dbReference type="EMBL" id="CP059491">
    <property type="protein sequence ID" value="QMT00065.1"/>
    <property type="molecule type" value="Genomic_DNA"/>
</dbReference>
<dbReference type="KEGG" id="gji:H1R19_14050"/>
<keyword evidence="2" id="KW-0547">Nucleotide-binding</keyword>
<dbReference type="InterPro" id="IPR003439">
    <property type="entry name" value="ABC_transporter-like_ATP-bd"/>
</dbReference>
<evidence type="ECO:0000313" key="6">
    <source>
        <dbReference type="Proteomes" id="UP000515663"/>
    </source>
</evidence>
<comment type="similarity">
    <text evidence="1">Belongs to the ABC transporter superfamily.</text>
</comment>
<organism evidence="5 6">
    <name type="scientific">Gordonia jinghuaiqii</name>
    <dbReference type="NCBI Taxonomy" id="2758710"/>
    <lineage>
        <taxon>Bacteria</taxon>
        <taxon>Bacillati</taxon>
        <taxon>Actinomycetota</taxon>
        <taxon>Actinomycetes</taxon>
        <taxon>Mycobacteriales</taxon>
        <taxon>Gordoniaceae</taxon>
        <taxon>Gordonia</taxon>
    </lineage>
</organism>
<keyword evidence="3" id="KW-0067">ATP-binding</keyword>
<evidence type="ECO:0000313" key="5">
    <source>
        <dbReference type="EMBL" id="QMT00065.1"/>
    </source>
</evidence>
<gene>
    <name evidence="5" type="primary">phnL</name>
    <name evidence="5" type="ORF">H1R19_14050</name>
</gene>
<proteinExistence type="inferred from homology"/>
<dbReference type="InterPro" id="IPR012701">
    <property type="entry name" value="CP_lyase_PhnL"/>
</dbReference>
<sequence>MVPTTARQTPTPILDVAGVDKTFVMHLQGGVELPVLTGLEFQVFPGECVVLDGASGAGKSSILKMVYGNYGVDHGAIVLNGEGRTVDLADTDPREILSARRDQVGYVSQFLRCVPRVPALQVVAEPLLERGVEASIAEERAATLLTRLSIPERLWGLPPATFSGGEQQRVNIARGFLPDLPLLLLDEPTASLDAHNRDVVIELVREKCSRGTGMLGIFHDANVREAVADRVIDVAAFTPHLLGAGV</sequence>